<dbReference type="PROSITE" id="PS00892">
    <property type="entry name" value="HIT_1"/>
    <property type="match status" value="1"/>
</dbReference>
<feature type="active site" description="Tele-AMP-histidine intermediate" evidence="1">
    <location>
        <position position="81"/>
    </location>
</feature>
<dbReference type="Pfam" id="PF01230">
    <property type="entry name" value="HIT"/>
    <property type="match status" value="1"/>
</dbReference>
<dbReference type="GO" id="GO:0003824">
    <property type="term" value="F:catalytic activity"/>
    <property type="evidence" value="ECO:0007669"/>
    <property type="project" value="InterPro"/>
</dbReference>
<accession>A0A7W0C812</accession>
<dbReference type="PRINTS" id="PR00332">
    <property type="entry name" value="HISTRIAD"/>
</dbReference>
<comment type="caution">
    <text evidence="5">The sequence shown here is derived from an EMBL/GenBank/DDBJ whole genome shotgun (WGS) entry which is preliminary data.</text>
</comment>
<protein>
    <submittedName>
        <fullName evidence="5">Histidine triad (HIT) family protein</fullName>
    </submittedName>
</protein>
<evidence type="ECO:0000313" key="6">
    <source>
        <dbReference type="Proteomes" id="UP000525298"/>
    </source>
</evidence>
<evidence type="ECO:0000256" key="2">
    <source>
        <dbReference type="PIRSR" id="PIRSR601310-3"/>
    </source>
</evidence>
<evidence type="ECO:0000256" key="1">
    <source>
        <dbReference type="PIRSR" id="PIRSR601310-1"/>
    </source>
</evidence>
<sequence>METDDLVVFKDINPLAPVHLLLVPKRHIRSVNDLEDTDGPILSKLIFAAKEMAVKTGVSATGYRLFFNVEKGGGQEIFHLHMHMIGGWES</sequence>
<keyword evidence="6" id="KW-1185">Reference proteome</keyword>
<dbReference type="SUPFAM" id="SSF54197">
    <property type="entry name" value="HIT-like"/>
    <property type="match status" value="1"/>
</dbReference>
<name>A0A7W0C812_9BACT</name>
<dbReference type="Gene3D" id="3.30.428.10">
    <property type="entry name" value="HIT-like"/>
    <property type="match status" value="1"/>
</dbReference>
<evidence type="ECO:0000256" key="3">
    <source>
        <dbReference type="PROSITE-ProRule" id="PRU00464"/>
    </source>
</evidence>
<feature type="short sequence motif" description="Histidine triad motif" evidence="2 3">
    <location>
        <begin position="79"/>
        <end position="83"/>
    </location>
</feature>
<dbReference type="InterPro" id="IPR011146">
    <property type="entry name" value="HIT-like"/>
</dbReference>
<dbReference type="PROSITE" id="PS51084">
    <property type="entry name" value="HIT_2"/>
    <property type="match status" value="1"/>
</dbReference>
<gene>
    <name evidence="5" type="ORF">HNR65_001155</name>
</gene>
<dbReference type="InterPro" id="IPR001310">
    <property type="entry name" value="Histidine_triad_HIT"/>
</dbReference>
<dbReference type="Proteomes" id="UP000525298">
    <property type="component" value="Unassembled WGS sequence"/>
</dbReference>
<organism evidence="5 6">
    <name type="scientific">Desulfosalsimonas propionicica</name>
    <dbReference type="NCBI Taxonomy" id="332175"/>
    <lineage>
        <taxon>Bacteria</taxon>
        <taxon>Pseudomonadati</taxon>
        <taxon>Thermodesulfobacteriota</taxon>
        <taxon>Desulfobacteria</taxon>
        <taxon>Desulfobacterales</taxon>
        <taxon>Desulfosalsimonadaceae</taxon>
        <taxon>Desulfosalsimonas</taxon>
    </lineage>
</organism>
<proteinExistence type="predicted"/>
<dbReference type="InterPro" id="IPR036265">
    <property type="entry name" value="HIT-like_sf"/>
</dbReference>
<dbReference type="AlphaFoldDB" id="A0A7W0C812"/>
<reference evidence="5 6" key="1">
    <citation type="submission" date="2020-07" db="EMBL/GenBank/DDBJ databases">
        <title>Genomic Encyclopedia of Type Strains, Phase IV (KMG-IV): sequencing the most valuable type-strain genomes for metagenomic binning, comparative biology and taxonomic classification.</title>
        <authorList>
            <person name="Goeker M."/>
        </authorList>
    </citation>
    <scope>NUCLEOTIDE SEQUENCE [LARGE SCALE GENOMIC DNA]</scope>
    <source>
        <strain evidence="5 6">DSM 17721</strain>
    </source>
</reference>
<dbReference type="InterPro" id="IPR019808">
    <property type="entry name" value="Histidine_triad_CS"/>
</dbReference>
<feature type="domain" description="HIT" evidence="4">
    <location>
        <begin position="1"/>
        <end position="90"/>
    </location>
</feature>
<evidence type="ECO:0000313" key="5">
    <source>
        <dbReference type="EMBL" id="MBA2880837.1"/>
    </source>
</evidence>
<dbReference type="EMBL" id="JACDUS010000002">
    <property type="protein sequence ID" value="MBA2880837.1"/>
    <property type="molecule type" value="Genomic_DNA"/>
</dbReference>
<evidence type="ECO:0000259" key="4">
    <source>
        <dbReference type="PROSITE" id="PS51084"/>
    </source>
</evidence>
<dbReference type="PANTHER" id="PTHR23089">
    <property type="entry name" value="HISTIDINE TRIAD HIT PROTEIN"/>
    <property type="match status" value="1"/>
</dbReference>